<feature type="compositionally biased region" description="Basic and acidic residues" evidence="1">
    <location>
        <begin position="175"/>
        <end position="188"/>
    </location>
</feature>
<evidence type="ECO:0000313" key="2">
    <source>
        <dbReference type="EMBL" id="RHW47962.1"/>
    </source>
</evidence>
<dbReference type="Proteomes" id="UP000285376">
    <property type="component" value="Unassembled WGS sequence"/>
</dbReference>
<gene>
    <name evidence="2" type="ORF">D1832_00495</name>
</gene>
<organism evidence="2 3">
    <name type="scientific">Dermacoccus abyssi</name>
    <dbReference type="NCBI Taxonomy" id="322596"/>
    <lineage>
        <taxon>Bacteria</taxon>
        <taxon>Bacillati</taxon>
        <taxon>Actinomycetota</taxon>
        <taxon>Actinomycetes</taxon>
        <taxon>Micrococcales</taxon>
        <taxon>Dermacoccaceae</taxon>
        <taxon>Dermacoccus</taxon>
    </lineage>
</organism>
<proteinExistence type="predicted"/>
<name>A0A417ZBD0_9MICO</name>
<accession>A0A417ZBD0</accession>
<dbReference type="EMBL" id="QWLM01000001">
    <property type="protein sequence ID" value="RHW47962.1"/>
    <property type="molecule type" value="Genomic_DNA"/>
</dbReference>
<dbReference type="RefSeq" id="WP_118912161.1">
    <property type="nucleotide sequence ID" value="NZ_CBCRVH010000001.1"/>
</dbReference>
<evidence type="ECO:0008006" key="4">
    <source>
        <dbReference type="Google" id="ProtNLM"/>
    </source>
</evidence>
<reference evidence="2 3" key="1">
    <citation type="submission" date="2018-08" db="EMBL/GenBank/DDBJ databases">
        <title>Whole genome sequence analysis of Dermacoccus abyssi bacteria isolated from Deep Mariana trench Micromonospora spp reveals genes involved in the environmental adaptation and production of secondary metabolites.</title>
        <authorList>
            <person name="Abdel-Mageed W.M."/>
            <person name="Lehri B."/>
            <person name="Nouioui I."/>
            <person name="Goodfellow I."/>
            <person name="Jaspars M."/>
            <person name="Karlyshev A."/>
        </authorList>
    </citation>
    <scope>NUCLEOTIDE SEQUENCE [LARGE SCALE GENOMIC DNA]</scope>
    <source>
        <strain evidence="2 3">MT1.1</strain>
    </source>
</reference>
<sequence>MSAPTDRLVAEALAKSGLLWLTSAAGSAPCWHVVVDGVAYVVTGPGEQYSPVHVGRTSVVARAKESRARLVSFDAEASVVSPEDDDWEAATGALKAGRLNAPGGDIVARWREEATVLRLVPDLTTVVLRGQKLPPPAAESGSTSDTPTPAQQTPGDRPDDGRRPASWPTRSARAAAERANRAAQRADEQATNESGPASPEAGSGDDGGAAKVSP</sequence>
<protein>
    <recommendedName>
        <fullName evidence="4">Pyridoxamine 5'-phosphate oxidase family protein</fullName>
    </recommendedName>
</protein>
<dbReference type="AlphaFoldDB" id="A0A417ZBD0"/>
<comment type="caution">
    <text evidence="2">The sequence shown here is derived from an EMBL/GenBank/DDBJ whole genome shotgun (WGS) entry which is preliminary data.</text>
</comment>
<evidence type="ECO:0000313" key="3">
    <source>
        <dbReference type="Proteomes" id="UP000285376"/>
    </source>
</evidence>
<feature type="region of interest" description="Disordered" evidence="1">
    <location>
        <begin position="132"/>
        <end position="214"/>
    </location>
</feature>
<evidence type="ECO:0000256" key="1">
    <source>
        <dbReference type="SAM" id="MobiDB-lite"/>
    </source>
</evidence>
<feature type="compositionally biased region" description="Polar residues" evidence="1">
    <location>
        <begin position="140"/>
        <end position="154"/>
    </location>
</feature>